<keyword evidence="2" id="KW-1185">Reference proteome</keyword>
<dbReference type="Proteomes" id="UP000009168">
    <property type="component" value="Unassembled WGS sequence"/>
</dbReference>
<evidence type="ECO:0000313" key="1">
    <source>
        <dbReference type="EMBL" id="EAR89834.2"/>
    </source>
</evidence>
<dbReference type="AlphaFoldDB" id="Q22X12"/>
<dbReference type="GeneID" id="7826231"/>
<dbReference type="InterPro" id="IPR032675">
    <property type="entry name" value="LRR_dom_sf"/>
</dbReference>
<evidence type="ECO:0000313" key="2">
    <source>
        <dbReference type="Proteomes" id="UP000009168"/>
    </source>
</evidence>
<dbReference type="InParanoid" id="Q22X12"/>
<protein>
    <recommendedName>
        <fullName evidence="3">Kinase domain protein</fullName>
    </recommendedName>
</protein>
<dbReference type="HOGENOM" id="CLU_1059535_0_0_1"/>
<dbReference type="Gene3D" id="3.80.10.10">
    <property type="entry name" value="Ribonuclease Inhibitor"/>
    <property type="match status" value="1"/>
</dbReference>
<dbReference type="EMBL" id="GG662809">
    <property type="protein sequence ID" value="EAR89834.2"/>
    <property type="molecule type" value="Genomic_DNA"/>
</dbReference>
<proteinExistence type="predicted"/>
<accession>Q22X12</accession>
<gene>
    <name evidence="1" type="ORF">TTHERM_00633410</name>
</gene>
<organism evidence="1 2">
    <name type="scientific">Tetrahymena thermophila (strain SB210)</name>
    <dbReference type="NCBI Taxonomy" id="312017"/>
    <lineage>
        <taxon>Eukaryota</taxon>
        <taxon>Sar</taxon>
        <taxon>Alveolata</taxon>
        <taxon>Ciliophora</taxon>
        <taxon>Intramacronucleata</taxon>
        <taxon>Oligohymenophorea</taxon>
        <taxon>Hymenostomatida</taxon>
        <taxon>Tetrahymenina</taxon>
        <taxon>Tetrahymenidae</taxon>
        <taxon>Tetrahymena</taxon>
    </lineage>
</organism>
<name>Q22X12_TETTS</name>
<dbReference type="RefSeq" id="XP_001010079.2">
    <property type="nucleotide sequence ID" value="XM_001010079.2"/>
</dbReference>
<dbReference type="SUPFAM" id="SSF52047">
    <property type="entry name" value="RNI-like"/>
    <property type="match status" value="1"/>
</dbReference>
<evidence type="ECO:0008006" key="3">
    <source>
        <dbReference type="Google" id="ProtNLM"/>
    </source>
</evidence>
<sequence>MKFDVESSQVDDVFSNLGKINNLSYLSLKYLLWNQDTIQSFSKALLKNKELNTLVISINGSYFNQNPQISSDQLSVFGINLANCFKLTDINISFGFNWDGCEMTLVNFASHLSNSNISSLTFSLGLSNFPQINQILLPGLGQNFAKCKNLKILKVDFGGPINENRENRIDKNGAYLFFSSIANSKSLTTLKIDLSHNFIGCNSTDAYDFIQSLSQSNIKNLDLNLQHNRLNSINQLPKSINKLKKLQVLKLVIGEYYQHYIDDDEVGRCYTNFYKTNKLVYFSFKSTCY</sequence>
<reference evidence="2" key="1">
    <citation type="journal article" date="2006" name="PLoS Biol.">
        <title>Macronuclear genome sequence of the ciliate Tetrahymena thermophila, a model eukaryote.</title>
        <authorList>
            <person name="Eisen J.A."/>
            <person name="Coyne R.S."/>
            <person name="Wu M."/>
            <person name="Wu D."/>
            <person name="Thiagarajan M."/>
            <person name="Wortman J.R."/>
            <person name="Badger J.H."/>
            <person name="Ren Q."/>
            <person name="Amedeo P."/>
            <person name="Jones K.M."/>
            <person name="Tallon L.J."/>
            <person name="Delcher A.L."/>
            <person name="Salzberg S.L."/>
            <person name="Silva J.C."/>
            <person name="Haas B.J."/>
            <person name="Majoros W.H."/>
            <person name="Farzad M."/>
            <person name="Carlton J.M."/>
            <person name="Smith R.K. Jr."/>
            <person name="Garg J."/>
            <person name="Pearlman R.E."/>
            <person name="Karrer K.M."/>
            <person name="Sun L."/>
            <person name="Manning G."/>
            <person name="Elde N.C."/>
            <person name="Turkewitz A.P."/>
            <person name="Asai D.J."/>
            <person name="Wilkes D.E."/>
            <person name="Wang Y."/>
            <person name="Cai H."/>
            <person name="Collins K."/>
            <person name="Stewart B.A."/>
            <person name="Lee S.R."/>
            <person name="Wilamowska K."/>
            <person name="Weinberg Z."/>
            <person name="Ruzzo W.L."/>
            <person name="Wloga D."/>
            <person name="Gaertig J."/>
            <person name="Frankel J."/>
            <person name="Tsao C.-C."/>
            <person name="Gorovsky M.A."/>
            <person name="Keeling P.J."/>
            <person name="Waller R.F."/>
            <person name="Patron N.J."/>
            <person name="Cherry J.M."/>
            <person name="Stover N.A."/>
            <person name="Krieger C.J."/>
            <person name="del Toro C."/>
            <person name="Ryder H.F."/>
            <person name="Williamson S.C."/>
            <person name="Barbeau R.A."/>
            <person name="Hamilton E.P."/>
            <person name="Orias E."/>
        </authorList>
    </citation>
    <scope>NUCLEOTIDE SEQUENCE [LARGE SCALE GENOMIC DNA]</scope>
    <source>
        <strain evidence="2">SB210</strain>
    </source>
</reference>
<dbReference type="KEGG" id="tet:TTHERM_00633410"/>